<feature type="chain" id="PRO_5011465049" evidence="1">
    <location>
        <begin position="19"/>
        <end position="289"/>
    </location>
</feature>
<dbReference type="SUPFAM" id="SSF69304">
    <property type="entry name" value="Tricorn protease N-terminal domain"/>
    <property type="match status" value="1"/>
</dbReference>
<sequence>MKKLIVFCCCLFSLSAMAQPSTDIYLFDLSVKAGNVVLTKPRNATSHPGYDNQPFFHATQPVLYYTSSAEGGRTDLKSYNYRTALTKQITATPEREYSPTLTEDQQFLSCIIQRDNGQQDLGKYPLAGGPPVVLIDNLKVGYHAWADQTRLLMFVLATPVSELHFHDLATGRDTIIARNIGRSLKRIPNQSAISFLEHAPDGTWLIRRFDTQTQAVTTLAPALTGAEDVAWTSNGLMLMSNGEQIYSRKPGSGQNWQPVTLKGAMPTLKKMSRLAINAANDKLAVVVEE</sequence>
<protein>
    <submittedName>
        <fullName evidence="2">Uncharacterized protein</fullName>
    </submittedName>
</protein>
<proteinExistence type="predicted"/>
<dbReference type="InterPro" id="IPR011042">
    <property type="entry name" value="6-blade_b-propeller_TolB-like"/>
</dbReference>
<name>A0A1I6A8B5_HYMAR</name>
<organism evidence="2 3">
    <name type="scientific">Hymenobacter arizonensis</name>
    <name type="common">Siccationidurans arizonensis</name>
    <dbReference type="NCBI Taxonomy" id="1227077"/>
    <lineage>
        <taxon>Bacteria</taxon>
        <taxon>Pseudomonadati</taxon>
        <taxon>Bacteroidota</taxon>
        <taxon>Cytophagia</taxon>
        <taxon>Cytophagales</taxon>
        <taxon>Hymenobacteraceae</taxon>
        <taxon>Hymenobacter</taxon>
    </lineage>
</organism>
<dbReference type="AlphaFoldDB" id="A0A1I6A8B5"/>
<accession>A0A1I6A8B5</accession>
<evidence type="ECO:0000313" key="3">
    <source>
        <dbReference type="Proteomes" id="UP000199029"/>
    </source>
</evidence>
<keyword evidence="1" id="KW-0732">Signal</keyword>
<keyword evidence="3" id="KW-1185">Reference proteome</keyword>
<dbReference type="Proteomes" id="UP000199029">
    <property type="component" value="Unassembled WGS sequence"/>
</dbReference>
<gene>
    <name evidence="2" type="ORF">SAMN04515668_3418</name>
</gene>
<feature type="signal peptide" evidence="1">
    <location>
        <begin position="1"/>
        <end position="18"/>
    </location>
</feature>
<reference evidence="3" key="1">
    <citation type="submission" date="2016-10" db="EMBL/GenBank/DDBJ databases">
        <authorList>
            <person name="Varghese N."/>
            <person name="Submissions S."/>
        </authorList>
    </citation>
    <scope>NUCLEOTIDE SEQUENCE [LARGE SCALE GENOMIC DNA]</scope>
    <source>
        <strain evidence="3">OR362-8,ATCC BAA-1266,JCM 13504</strain>
    </source>
</reference>
<evidence type="ECO:0000256" key="1">
    <source>
        <dbReference type="SAM" id="SignalP"/>
    </source>
</evidence>
<dbReference type="EMBL" id="FOXS01000005">
    <property type="protein sequence ID" value="SFQ64974.1"/>
    <property type="molecule type" value="Genomic_DNA"/>
</dbReference>
<evidence type="ECO:0000313" key="2">
    <source>
        <dbReference type="EMBL" id="SFQ64974.1"/>
    </source>
</evidence>
<dbReference type="Gene3D" id="2.120.10.30">
    <property type="entry name" value="TolB, C-terminal domain"/>
    <property type="match status" value="1"/>
</dbReference>
<dbReference type="STRING" id="1227077.SAMN04515668_3418"/>